<dbReference type="InterPro" id="IPR023796">
    <property type="entry name" value="Serpin_dom"/>
</dbReference>
<comment type="caution">
    <text evidence="7">The sequence shown here is derived from an EMBL/GenBank/DDBJ whole genome shotgun (WGS) entry which is preliminary data.</text>
</comment>
<dbReference type="InterPro" id="IPR036186">
    <property type="entry name" value="Serpin_sf"/>
</dbReference>
<protein>
    <recommendedName>
        <fullName evidence="6">Serpin domain-containing protein</fullName>
    </recommendedName>
</protein>
<dbReference type="AlphaFoldDB" id="A0AAN7ZTH8"/>
<dbReference type="SUPFAM" id="SSF56574">
    <property type="entry name" value="Serpins"/>
    <property type="match status" value="1"/>
</dbReference>
<proteinExistence type="inferred from homology"/>
<evidence type="ECO:0000259" key="6">
    <source>
        <dbReference type="SMART" id="SM00093"/>
    </source>
</evidence>
<keyword evidence="2" id="KW-0646">Protease inhibitor</keyword>
<feature type="domain" description="Serpin" evidence="6">
    <location>
        <begin position="37"/>
        <end position="387"/>
    </location>
</feature>
<dbReference type="InterPro" id="IPR042185">
    <property type="entry name" value="Serpin_sf_2"/>
</dbReference>
<dbReference type="EMBL" id="JAVRBK010000002">
    <property type="protein sequence ID" value="KAK5647766.1"/>
    <property type="molecule type" value="Genomic_DNA"/>
</dbReference>
<dbReference type="InterPro" id="IPR023795">
    <property type="entry name" value="Serpin_CS"/>
</dbReference>
<feature type="signal peptide" evidence="5">
    <location>
        <begin position="1"/>
        <end position="19"/>
    </location>
</feature>
<dbReference type="Gene3D" id="3.30.497.10">
    <property type="entry name" value="Antithrombin, subunit I, domain 2"/>
    <property type="match status" value="1"/>
</dbReference>
<dbReference type="SMART" id="SM00093">
    <property type="entry name" value="SERPIN"/>
    <property type="match status" value="1"/>
</dbReference>
<dbReference type="CDD" id="cd19601">
    <property type="entry name" value="serpin42Da-like"/>
    <property type="match status" value="1"/>
</dbReference>
<dbReference type="Gene3D" id="2.30.39.10">
    <property type="entry name" value="Alpha-1-antitrypsin, domain 1"/>
    <property type="match status" value="1"/>
</dbReference>
<keyword evidence="5" id="KW-0732">Signal</keyword>
<dbReference type="PROSITE" id="PS00284">
    <property type="entry name" value="SERPIN"/>
    <property type="match status" value="1"/>
</dbReference>
<sequence>MKLKILAFVLIFHSIIVAGDNSNRVKNFVEGADQFAANLYKELIKHRNENFVVCPISVQVVLALTAIGAKGKTLEELTTTLRIPQDVEEIDKTFEEITPHFNKTGNYTLVSANKIYVMNKLELNPDYENSATQYFRSEIESVNFLSQETIPEINSWVSQKTFGKIQDLIPPNSFNELTQLVLINTLYFKGAWDKGFNKSYTTERLFFTNESVKKKTEMMQITDTLKHSYNLKLEAHFLELPYKDSDISMTIAVPSNIDGIQLLEASIEEVLEPQVYGNRSVCLQMPKFTTTSSIELQNVLMGMGMKEAFGGFADFSGIVANGGRSLRIDEIFQKALIEVDEEGTTAAAATVEISRATPITVIADHPFIYYLKSESAGLLFVGRYMKPEETIN</sequence>
<reference evidence="7 8" key="1">
    <citation type="journal article" date="2024" name="Insects">
        <title>An Improved Chromosome-Level Genome Assembly of the Firefly Pyrocoelia pectoralis.</title>
        <authorList>
            <person name="Fu X."/>
            <person name="Meyer-Rochow V.B."/>
            <person name="Ballantyne L."/>
            <person name="Zhu X."/>
        </authorList>
    </citation>
    <scope>NUCLEOTIDE SEQUENCE [LARGE SCALE GENOMIC DNA]</scope>
    <source>
        <strain evidence="7">XCY_ONT2</strain>
    </source>
</reference>
<dbReference type="InterPro" id="IPR000215">
    <property type="entry name" value="Serpin_fam"/>
</dbReference>
<dbReference type="InterPro" id="IPR042178">
    <property type="entry name" value="Serpin_sf_1"/>
</dbReference>
<evidence type="ECO:0000313" key="8">
    <source>
        <dbReference type="Proteomes" id="UP001329430"/>
    </source>
</evidence>
<dbReference type="GO" id="GO:0004867">
    <property type="term" value="F:serine-type endopeptidase inhibitor activity"/>
    <property type="evidence" value="ECO:0007669"/>
    <property type="project" value="UniProtKB-KW"/>
</dbReference>
<evidence type="ECO:0000256" key="4">
    <source>
        <dbReference type="RuleBase" id="RU000411"/>
    </source>
</evidence>
<dbReference type="PANTHER" id="PTHR11461:SF211">
    <property type="entry name" value="GH10112P-RELATED"/>
    <property type="match status" value="1"/>
</dbReference>
<evidence type="ECO:0000256" key="3">
    <source>
        <dbReference type="ARBA" id="ARBA00022900"/>
    </source>
</evidence>
<keyword evidence="8" id="KW-1185">Reference proteome</keyword>
<evidence type="ECO:0000256" key="1">
    <source>
        <dbReference type="ARBA" id="ARBA00009500"/>
    </source>
</evidence>
<dbReference type="GO" id="GO:0005615">
    <property type="term" value="C:extracellular space"/>
    <property type="evidence" value="ECO:0007669"/>
    <property type="project" value="InterPro"/>
</dbReference>
<evidence type="ECO:0000313" key="7">
    <source>
        <dbReference type="EMBL" id="KAK5647766.1"/>
    </source>
</evidence>
<dbReference type="PANTHER" id="PTHR11461">
    <property type="entry name" value="SERINE PROTEASE INHIBITOR, SERPIN"/>
    <property type="match status" value="1"/>
</dbReference>
<accession>A0AAN7ZTH8</accession>
<evidence type="ECO:0000256" key="5">
    <source>
        <dbReference type="SAM" id="SignalP"/>
    </source>
</evidence>
<organism evidence="7 8">
    <name type="scientific">Pyrocoelia pectoralis</name>
    <dbReference type="NCBI Taxonomy" id="417401"/>
    <lineage>
        <taxon>Eukaryota</taxon>
        <taxon>Metazoa</taxon>
        <taxon>Ecdysozoa</taxon>
        <taxon>Arthropoda</taxon>
        <taxon>Hexapoda</taxon>
        <taxon>Insecta</taxon>
        <taxon>Pterygota</taxon>
        <taxon>Neoptera</taxon>
        <taxon>Endopterygota</taxon>
        <taxon>Coleoptera</taxon>
        <taxon>Polyphaga</taxon>
        <taxon>Elateriformia</taxon>
        <taxon>Elateroidea</taxon>
        <taxon>Lampyridae</taxon>
        <taxon>Lampyrinae</taxon>
        <taxon>Pyrocoelia</taxon>
    </lineage>
</organism>
<feature type="chain" id="PRO_5042865830" description="Serpin domain-containing protein" evidence="5">
    <location>
        <begin position="20"/>
        <end position="392"/>
    </location>
</feature>
<gene>
    <name evidence="7" type="ORF">RI129_002658</name>
</gene>
<dbReference type="Proteomes" id="UP001329430">
    <property type="component" value="Chromosome 2"/>
</dbReference>
<keyword evidence="3" id="KW-0722">Serine protease inhibitor</keyword>
<evidence type="ECO:0000256" key="2">
    <source>
        <dbReference type="ARBA" id="ARBA00022690"/>
    </source>
</evidence>
<comment type="similarity">
    <text evidence="1 4">Belongs to the serpin family.</text>
</comment>
<dbReference type="Pfam" id="PF00079">
    <property type="entry name" value="Serpin"/>
    <property type="match status" value="1"/>
</dbReference>
<name>A0AAN7ZTH8_9COLE</name>